<proteinExistence type="predicted"/>
<sequence length="82" mass="8633">MDTPPGPSNLAHNERVRLTATWMNSIASGTVLVGIVAPAAAMLYGTATPKGGILAVLGGVLFLFSGIGLHFQARRQMKDLRE</sequence>
<evidence type="ECO:0000313" key="2">
    <source>
        <dbReference type="EMBL" id="MDT8331419.1"/>
    </source>
</evidence>
<dbReference type="Proteomes" id="UP001258945">
    <property type="component" value="Unassembled WGS sequence"/>
</dbReference>
<feature type="transmembrane region" description="Helical" evidence="1">
    <location>
        <begin position="21"/>
        <end position="45"/>
    </location>
</feature>
<accession>A0ABU3MEP6</accession>
<comment type="caution">
    <text evidence="2">The sequence shown here is derived from an EMBL/GenBank/DDBJ whole genome shotgun (WGS) entry which is preliminary data.</text>
</comment>
<evidence type="ECO:0000256" key="1">
    <source>
        <dbReference type="SAM" id="Phobius"/>
    </source>
</evidence>
<protein>
    <recommendedName>
        <fullName evidence="4">Amino acid transporter</fullName>
    </recommendedName>
</protein>
<organism evidence="2 3">
    <name type="scientific">Roseomonas gilardii</name>
    <dbReference type="NCBI Taxonomy" id="257708"/>
    <lineage>
        <taxon>Bacteria</taxon>
        <taxon>Pseudomonadati</taxon>
        <taxon>Pseudomonadota</taxon>
        <taxon>Alphaproteobacteria</taxon>
        <taxon>Acetobacterales</taxon>
        <taxon>Roseomonadaceae</taxon>
        <taxon>Roseomonas</taxon>
    </lineage>
</organism>
<keyword evidence="1" id="KW-0812">Transmembrane</keyword>
<evidence type="ECO:0008006" key="4">
    <source>
        <dbReference type="Google" id="ProtNLM"/>
    </source>
</evidence>
<feature type="transmembrane region" description="Helical" evidence="1">
    <location>
        <begin position="51"/>
        <end position="71"/>
    </location>
</feature>
<reference evidence="2 3" key="1">
    <citation type="journal article" date="2019" name="Microb. Pathog.">
        <title>Comparison of VITEK 2, MALDI-TOF MS, 16S rRNA gene sequencing, and whole-genome sequencing for identification of Roseomonas mucosa.</title>
        <authorList>
            <person name="Rudolph W.W."/>
            <person name="Gunzer F."/>
            <person name="Trauth M."/>
            <person name="Bunk B."/>
            <person name="Bigge R."/>
            <person name="Schrottner P."/>
        </authorList>
    </citation>
    <scope>NUCLEOTIDE SEQUENCE [LARGE SCALE GENOMIC DNA]</scope>
    <source>
        <strain evidence="2 3">DSM 103800</strain>
    </source>
</reference>
<evidence type="ECO:0000313" key="3">
    <source>
        <dbReference type="Proteomes" id="UP001258945"/>
    </source>
</evidence>
<dbReference type="RefSeq" id="WP_314282087.1">
    <property type="nucleotide sequence ID" value="NZ_JAVVDO010000014.1"/>
</dbReference>
<name>A0ABU3MEP6_9PROT</name>
<dbReference type="EMBL" id="JAVVDO010000014">
    <property type="protein sequence ID" value="MDT8331419.1"/>
    <property type="molecule type" value="Genomic_DNA"/>
</dbReference>
<keyword evidence="3" id="KW-1185">Reference proteome</keyword>
<keyword evidence="1" id="KW-1133">Transmembrane helix</keyword>
<gene>
    <name evidence="2" type="ORF">RQ831_10165</name>
</gene>
<keyword evidence="1" id="KW-0472">Membrane</keyword>